<dbReference type="AlphaFoldDB" id="A0AAI8C6U6"/>
<reference evidence="1 2" key="1">
    <citation type="journal article" date="2016" name="J. Zhejiang Univ. Sci. B">
        <title>Antibiotic resistance mechanisms of Myroides sp.</title>
        <authorList>
            <person name="Hu S."/>
            <person name="Yuan S."/>
            <person name="Qu H."/>
            <person name="Jiang T."/>
            <person name="Zhou Y."/>
            <person name="Wang M."/>
            <person name="Ming D."/>
        </authorList>
    </citation>
    <scope>NUCLEOTIDE SEQUENCE [LARGE SCALE GENOMIC DNA]</scope>
    <source>
        <strain evidence="1 2">PR63039</strain>
    </source>
</reference>
<accession>A0AAI8C6U6</accession>
<dbReference type="Proteomes" id="UP000069030">
    <property type="component" value="Chromosome"/>
</dbReference>
<name>A0AAI8C6U6_9FLAO</name>
<organism evidence="1 2">
    <name type="scientific">Myroides odoratimimus</name>
    <dbReference type="NCBI Taxonomy" id="76832"/>
    <lineage>
        <taxon>Bacteria</taxon>
        <taxon>Pseudomonadati</taxon>
        <taxon>Bacteroidota</taxon>
        <taxon>Flavobacteriia</taxon>
        <taxon>Flavobacteriales</taxon>
        <taxon>Flavobacteriaceae</taxon>
        <taxon>Myroides</taxon>
    </lineage>
</organism>
<protein>
    <submittedName>
        <fullName evidence="1">Uncharacterized protein</fullName>
    </submittedName>
</protein>
<gene>
    <name evidence="1" type="ORF">AS202_18715</name>
</gene>
<dbReference type="KEGG" id="mod:AS202_18715"/>
<dbReference type="EMBL" id="CP013690">
    <property type="protein sequence ID" value="ALU28054.1"/>
    <property type="molecule type" value="Genomic_DNA"/>
</dbReference>
<sequence length="59" mass="6787">MGEYLAFLSKTTIQKVCSNKMKQETKLEKLGIYSNRIIYLQHQACISRLFGAQYTSPNV</sequence>
<proteinExistence type="predicted"/>
<evidence type="ECO:0000313" key="1">
    <source>
        <dbReference type="EMBL" id="ALU28054.1"/>
    </source>
</evidence>
<evidence type="ECO:0000313" key="2">
    <source>
        <dbReference type="Proteomes" id="UP000069030"/>
    </source>
</evidence>